<evidence type="ECO:0000313" key="1">
    <source>
        <dbReference type="EMBL" id="ETV74559.1"/>
    </source>
</evidence>
<protein>
    <submittedName>
        <fullName evidence="1">Uncharacterized protein</fullName>
    </submittedName>
</protein>
<proteinExistence type="predicted"/>
<organism evidence="1">
    <name type="scientific">Aphanomyces astaci</name>
    <name type="common">Crayfish plague agent</name>
    <dbReference type="NCBI Taxonomy" id="112090"/>
    <lineage>
        <taxon>Eukaryota</taxon>
        <taxon>Sar</taxon>
        <taxon>Stramenopiles</taxon>
        <taxon>Oomycota</taxon>
        <taxon>Saprolegniomycetes</taxon>
        <taxon>Saprolegniales</taxon>
        <taxon>Verrucalvaceae</taxon>
        <taxon>Aphanomyces</taxon>
    </lineage>
</organism>
<reference evidence="1" key="1">
    <citation type="submission" date="2013-12" db="EMBL/GenBank/DDBJ databases">
        <title>The Genome Sequence of Aphanomyces astaci APO3.</title>
        <authorList>
            <consortium name="The Broad Institute Genomics Platform"/>
            <person name="Russ C."/>
            <person name="Tyler B."/>
            <person name="van West P."/>
            <person name="Dieguez-Uribeondo J."/>
            <person name="Young S.K."/>
            <person name="Zeng Q."/>
            <person name="Gargeya S."/>
            <person name="Fitzgerald M."/>
            <person name="Abouelleil A."/>
            <person name="Alvarado L."/>
            <person name="Chapman S.B."/>
            <person name="Gainer-Dewar J."/>
            <person name="Goldberg J."/>
            <person name="Griggs A."/>
            <person name="Gujja S."/>
            <person name="Hansen M."/>
            <person name="Howarth C."/>
            <person name="Imamovic A."/>
            <person name="Ireland A."/>
            <person name="Larimer J."/>
            <person name="McCowan C."/>
            <person name="Murphy C."/>
            <person name="Pearson M."/>
            <person name="Poon T.W."/>
            <person name="Priest M."/>
            <person name="Roberts A."/>
            <person name="Saif S."/>
            <person name="Shea T."/>
            <person name="Sykes S."/>
            <person name="Wortman J."/>
            <person name="Nusbaum C."/>
            <person name="Birren B."/>
        </authorList>
    </citation>
    <scope>NUCLEOTIDE SEQUENCE [LARGE SCALE GENOMIC DNA]</scope>
    <source>
        <strain evidence="1">APO3</strain>
    </source>
</reference>
<gene>
    <name evidence="1" type="ORF">H257_10708</name>
</gene>
<dbReference type="GeneID" id="20812704"/>
<dbReference type="EMBL" id="KI913143">
    <property type="protein sequence ID" value="ETV74559.1"/>
    <property type="molecule type" value="Genomic_DNA"/>
</dbReference>
<sequence>MISLRSTDYPACCLAPIHVTMSCSTCMGSVVFRPRFSVVGAPTSLTFLSVRKNVLRDISDLRATAATLSPAWTRCTASKVFWLTGITENTAKLKLNDSNSIV</sequence>
<dbReference type="RefSeq" id="XP_009835646.1">
    <property type="nucleotide sequence ID" value="XM_009837344.1"/>
</dbReference>
<accession>W4G6A5</accession>
<dbReference type="AlphaFoldDB" id="W4G6A5"/>
<dbReference type="VEuPathDB" id="FungiDB:H257_10708"/>
<name>W4G6A5_APHAT</name>
<dbReference type="PROSITE" id="PS51257">
    <property type="entry name" value="PROKAR_LIPOPROTEIN"/>
    <property type="match status" value="1"/>
</dbReference>